<comment type="caution">
    <text evidence="1">The sequence shown here is derived from an EMBL/GenBank/DDBJ whole genome shotgun (WGS) entry which is preliminary data.</text>
</comment>
<sequence length="572" mass="67207">MSRFNLLEEAWIPVVMDERGNSKEVSLKEFFENAHHYKCLAGDTRTQNFALLRFLLSILHTVYSRFDDEGSIYEQIELNAHFFPANSVDTFEQEQYEEALMTTWLNLYRRGSFTESIQKYLDKWQDRFYLFDEKYPFFQVKESDISQDKINKSSGSKISGKNINRLISESDNKIALFSPKSEFNDNKNILNESEVVRWLITYQSYTGLADKVIFGSDKYKASKGWLFDIGGIYIEEKNLFETLMVNYIILHPQREYRASIQRPCWEYDSEDKIKAYFSGAPIDNLAELYTLWSRAIYIDPEIDINRPFSCQIVKLPDLEHEDQFLEPMTLWKHNDKTKKFTPRKHPANQALWRSIGLVASPSSFSDGQRRPGLIDWLNWLIDEEFISEKVVKLQSISMKDDGNATSWVPVDEICDSLNVKDILLADTEDNYWIPRIDEAVEKTKKVIGYTYREFLRDIFEIRGVKNKVQLDQFVESLFSLVDQPFREWIATIEVFDSKDNKVLEWYDQLSIIVDQQAKTHVVQGTSRDFIGIPDNEGGRKNIITVYNKFKYFLYKELGLSKKEEIMDESSRK</sequence>
<dbReference type="Gene3D" id="1.10.132.100">
    <property type="match status" value="1"/>
</dbReference>
<evidence type="ECO:0000313" key="2">
    <source>
        <dbReference type="Proteomes" id="UP000234384"/>
    </source>
</evidence>
<organism evidence="1 2">
    <name type="scientific">Falseniella ignava</name>
    <dbReference type="NCBI Taxonomy" id="137730"/>
    <lineage>
        <taxon>Bacteria</taxon>
        <taxon>Bacillati</taxon>
        <taxon>Bacillota</taxon>
        <taxon>Bacilli</taxon>
        <taxon>Lactobacillales</taxon>
        <taxon>Aerococcaceae</taxon>
        <taxon>Falseniella</taxon>
    </lineage>
</organism>
<accession>A0A2I1JZ19</accession>
<dbReference type="Pfam" id="PF09481">
    <property type="entry name" value="CRISPR_Cse1"/>
    <property type="match status" value="1"/>
</dbReference>
<dbReference type="InterPro" id="IPR013381">
    <property type="entry name" value="CRISPR-assoc_prot_Cse1"/>
</dbReference>
<dbReference type="EMBL" id="PKHE01000013">
    <property type="protein sequence ID" value="PKY88565.1"/>
    <property type="molecule type" value="Genomic_DNA"/>
</dbReference>
<dbReference type="Proteomes" id="UP000234384">
    <property type="component" value="Unassembled WGS sequence"/>
</dbReference>
<protein>
    <submittedName>
        <fullName evidence="1">Type I-E CRISPR-associated protein Cse1/CasA</fullName>
    </submittedName>
</protein>
<proteinExistence type="predicted"/>
<gene>
    <name evidence="1" type="ORF">CYJ57_05405</name>
</gene>
<dbReference type="RefSeq" id="WP_101954373.1">
    <property type="nucleotide sequence ID" value="NZ_PKHE01000013.1"/>
</dbReference>
<name>A0A2I1JZ19_9LACT</name>
<reference evidence="1 2" key="1">
    <citation type="submission" date="2017-12" db="EMBL/GenBank/DDBJ databases">
        <title>Phylogenetic diversity of female urinary microbiome.</title>
        <authorList>
            <person name="Thomas-White K."/>
            <person name="Wolfe A.J."/>
        </authorList>
    </citation>
    <scope>NUCLEOTIDE SEQUENCE [LARGE SCALE GENOMIC DNA]</scope>
    <source>
        <strain evidence="1 2">UMB0898</strain>
    </source>
</reference>
<dbReference type="AlphaFoldDB" id="A0A2I1JZ19"/>
<evidence type="ECO:0000313" key="1">
    <source>
        <dbReference type="EMBL" id="PKY88565.1"/>
    </source>
</evidence>
<dbReference type="OrthoDB" id="3187690at2"/>